<comment type="similarity">
    <text evidence="1">Belongs to the gmhB family.</text>
</comment>
<feature type="binding site" evidence="3">
    <location>
        <position position="9"/>
    </location>
    <ligand>
        <name>Mg(2+)</name>
        <dbReference type="ChEBI" id="CHEBI:18420"/>
    </ligand>
</feature>
<comment type="cofactor">
    <cofactor evidence="3">
        <name>Mg(2+)</name>
        <dbReference type="ChEBI" id="CHEBI:18420"/>
    </cofactor>
</comment>
<feature type="active site" description="Nucleophile" evidence="2">
    <location>
        <position position="7"/>
    </location>
</feature>
<comment type="cofactor">
    <cofactor evidence="3">
        <name>Zn(2+)</name>
        <dbReference type="ChEBI" id="CHEBI:29105"/>
    </cofactor>
</comment>
<keyword evidence="1" id="KW-0963">Cytoplasm</keyword>
<keyword evidence="1" id="KW-0378">Hydrolase</keyword>
<gene>
    <name evidence="4" type="ORF">C7443_102500</name>
</gene>
<evidence type="ECO:0000313" key="4">
    <source>
        <dbReference type="EMBL" id="PWV64846.1"/>
    </source>
</evidence>
<dbReference type="PIRSF" id="PIRSF004682">
    <property type="entry name" value="GmhB"/>
    <property type="match status" value="1"/>
</dbReference>
<dbReference type="GO" id="GO:0016791">
    <property type="term" value="F:phosphatase activity"/>
    <property type="evidence" value="ECO:0007669"/>
    <property type="project" value="InterPro"/>
</dbReference>
<dbReference type="Proteomes" id="UP000246569">
    <property type="component" value="Unassembled WGS sequence"/>
</dbReference>
<evidence type="ECO:0000256" key="3">
    <source>
        <dbReference type="PIRSR" id="PIRSR004682-4"/>
    </source>
</evidence>
<dbReference type="PANTHER" id="PTHR42891">
    <property type="entry name" value="D-GLYCERO-BETA-D-MANNO-HEPTOSE-1,7-BISPHOSPHATE 7-PHOSPHATASE"/>
    <property type="match status" value="1"/>
</dbReference>
<dbReference type="InterPro" id="IPR006549">
    <property type="entry name" value="HAD-SF_hydro_IIIA"/>
</dbReference>
<feature type="active site" description="Proton donor" evidence="2">
    <location>
        <position position="9"/>
    </location>
</feature>
<dbReference type="InterPro" id="IPR023214">
    <property type="entry name" value="HAD_sf"/>
</dbReference>
<dbReference type="SUPFAM" id="SSF56784">
    <property type="entry name" value="HAD-like"/>
    <property type="match status" value="1"/>
</dbReference>
<keyword evidence="5" id="KW-1185">Reference proteome</keyword>
<evidence type="ECO:0000256" key="2">
    <source>
        <dbReference type="PIRSR" id="PIRSR004682-1"/>
    </source>
</evidence>
<reference evidence="4 5" key="1">
    <citation type="submission" date="2018-05" db="EMBL/GenBank/DDBJ databases">
        <title>Genomic Encyclopedia of Type Strains, Phase IV (KMG-IV): sequencing the most valuable type-strain genomes for metagenomic binning, comparative biology and taxonomic classification.</title>
        <authorList>
            <person name="Goeker M."/>
        </authorList>
    </citation>
    <scope>NUCLEOTIDE SEQUENCE [LARGE SCALE GENOMIC DNA]</scope>
    <source>
        <strain evidence="4 5">DSM 23606</strain>
    </source>
</reference>
<dbReference type="Gene3D" id="3.40.50.1000">
    <property type="entry name" value="HAD superfamily/HAD-like"/>
    <property type="match status" value="1"/>
</dbReference>
<dbReference type="AlphaFoldDB" id="A0A317N0E3"/>
<dbReference type="InterPro" id="IPR004446">
    <property type="entry name" value="Heptose_bisP_phosphatase"/>
</dbReference>
<feature type="binding site" evidence="3">
    <location>
        <position position="89"/>
    </location>
    <ligand>
        <name>Zn(2+)</name>
        <dbReference type="ChEBI" id="CHEBI:29105"/>
    </ligand>
</feature>
<name>A0A317N0E3_9GAMM</name>
<accession>A0A317N0E3</accession>
<dbReference type="RefSeq" id="WP_146213234.1">
    <property type="nucleotide sequence ID" value="NZ_QGTJ01000002.1"/>
</dbReference>
<dbReference type="InterPro" id="IPR036412">
    <property type="entry name" value="HAD-like_sf"/>
</dbReference>
<dbReference type="GO" id="GO:0005975">
    <property type="term" value="P:carbohydrate metabolic process"/>
    <property type="evidence" value="ECO:0007669"/>
    <property type="project" value="InterPro"/>
</dbReference>
<keyword evidence="3" id="KW-0862">Zinc</keyword>
<comment type="subcellular location">
    <subcellularLocation>
        <location evidence="1">Cytoplasm</location>
    </subcellularLocation>
</comment>
<keyword evidence="3" id="KW-0479">Metal-binding</keyword>
<evidence type="ECO:0000256" key="1">
    <source>
        <dbReference type="PIRNR" id="PIRNR004682"/>
    </source>
</evidence>
<comment type="caution">
    <text evidence="4">The sequence shown here is derived from an EMBL/GenBank/DDBJ whole genome shotgun (WGS) entry which is preliminary data.</text>
</comment>
<feature type="binding site" evidence="3">
    <location>
        <position position="7"/>
    </location>
    <ligand>
        <name>Mg(2+)</name>
        <dbReference type="ChEBI" id="CHEBI:18420"/>
    </ligand>
</feature>
<dbReference type="EC" id="3.1.3.-" evidence="1"/>
<dbReference type="NCBIfam" id="TIGR01662">
    <property type="entry name" value="HAD-SF-IIIA"/>
    <property type="match status" value="1"/>
</dbReference>
<keyword evidence="3" id="KW-0460">Magnesium</keyword>
<organism evidence="4 5">
    <name type="scientific">Plasticicumulans acidivorans</name>
    <dbReference type="NCBI Taxonomy" id="886464"/>
    <lineage>
        <taxon>Bacteria</taxon>
        <taxon>Pseudomonadati</taxon>
        <taxon>Pseudomonadota</taxon>
        <taxon>Gammaproteobacteria</taxon>
        <taxon>Candidatus Competibacteraceae</taxon>
        <taxon>Plasticicumulans</taxon>
    </lineage>
</organism>
<dbReference type="GO" id="GO:0005737">
    <property type="term" value="C:cytoplasm"/>
    <property type="evidence" value="ECO:0007669"/>
    <property type="project" value="UniProtKB-SubCell"/>
</dbReference>
<evidence type="ECO:0000313" key="5">
    <source>
        <dbReference type="Proteomes" id="UP000246569"/>
    </source>
</evidence>
<protein>
    <recommendedName>
        <fullName evidence="1">D,D-heptose 1,7-bisphosphate phosphatase</fullName>
        <ecNumber evidence="1">3.1.3.-</ecNumber>
    </recommendedName>
</protein>
<dbReference type="OrthoDB" id="9781367at2"/>
<keyword evidence="1" id="KW-0119">Carbohydrate metabolism</keyword>
<dbReference type="PANTHER" id="PTHR42891:SF1">
    <property type="entry name" value="D-GLYCERO-BETA-D-MANNO-HEPTOSE-1,7-BISPHOSPHATE 7-PHOSPHATASE"/>
    <property type="match status" value="1"/>
</dbReference>
<proteinExistence type="inferred from homology"/>
<sequence length="178" mass="18703">MPLLILDRDGVLNARVEPCVGHPADWHALPGAIEALARLNHAGWRVVLACHEPAVTRGQLNLEDLHRVHNAMLAQIHDGGGNLEALFVHTGDDPSHPWSLPNPGLFVAIERRLHVPVAGMIAAGASSAFIEAAQAAGVNTVLIAPEAEAAEDSGEACFSSLAAAVAHWLAPTTQEIQA</sequence>
<dbReference type="EMBL" id="QGTJ01000002">
    <property type="protein sequence ID" value="PWV64846.1"/>
    <property type="molecule type" value="Genomic_DNA"/>
</dbReference>
<dbReference type="GO" id="GO:0046872">
    <property type="term" value="F:metal ion binding"/>
    <property type="evidence" value="ECO:0007669"/>
    <property type="project" value="UniProtKB-KW"/>
</dbReference>